<dbReference type="SUPFAM" id="SSF50952">
    <property type="entry name" value="Soluble quinoprotein glucose dehydrogenase"/>
    <property type="match status" value="1"/>
</dbReference>
<reference evidence="3 4" key="1">
    <citation type="submission" date="2021-08" db="EMBL/GenBank/DDBJ databases">
        <authorList>
            <person name="Zhang D."/>
            <person name="Zhang A."/>
            <person name="Wang L."/>
        </authorList>
    </citation>
    <scope>NUCLEOTIDE SEQUENCE [LARGE SCALE GENOMIC DNA]</scope>
    <source>
        <strain evidence="3 4">WL0086</strain>
    </source>
</reference>
<keyword evidence="4" id="KW-1185">Reference proteome</keyword>
<gene>
    <name evidence="3" type="ORF">K1X11_022180</name>
</gene>
<evidence type="ECO:0000313" key="3">
    <source>
        <dbReference type="EMBL" id="WRQ87533.1"/>
    </source>
</evidence>
<organism evidence="3 4">
    <name type="scientific">Actomonas aquatica</name>
    <dbReference type="NCBI Taxonomy" id="2866162"/>
    <lineage>
        <taxon>Bacteria</taxon>
        <taxon>Pseudomonadati</taxon>
        <taxon>Verrucomicrobiota</taxon>
        <taxon>Opitutia</taxon>
        <taxon>Opitutales</taxon>
        <taxon>Opitutaceae</taxon>
        <taxon>Actomonas</taxon>
    </lineage>
</organism>
<evidence type="ECO:0000313" key="4">
    <source>
        <dbReference type="Proteomes" id="UP000738431"/>
    </source>
</evidence>
<dbReference type="InterPro" id="IPR011042">
    <property type="entry name" value="6-blade_b-propeller_TolB-like"/>
</dbReference>
<keyword evidence="1" id="KW-0732">Signal</keyword>
<evidence type="ECO:0000256" key="1">
    <source>
        <dbReference type="SAM" id="SignalP"/>
    </source>
</evidence>
<dbReference type="EMBL" id="CP139781">
    <property type="protein sequence ID" value="WRQ87533.1"/>
    <property type="molecule type" value="Genomic_DNA"/>
</dbReference>
<reference evidence="3 4" key="2">
    <citation type="submission" date="2023-12" db="EMBL/GenBank/DDBJ databases">
        <title>Description of an unclassified Opitutus bacterium of Verrucomicrobiota.</title>
        <authorList>
            <person name="Zhang D.-F."/>
        </authorList>
    </citation>
    <scope>NUCLEOTIDE SEQUENCE [LARGE SCALE GENOMIC DNA]</scope>
    <source>
        <strain evidence="3 4">WL0086</strain>
    </source>
</reference>
<dbReference type="Gene3D" id="2.120.10.30">
    <property type="entry name" value="TolB, C-terminal domain"/>
    <property type="match status" value="1"/>
</dbReference>
<sequence length="422" mass="45774">MNRLVASLLTFSVTSLLAGSAALAELKPSPNNGDITLPPGFHAVVVADGVDGVRGMAVAPNGDIYGRLRGGGIEALRDTDGDGVADMRERIDTGNGGSGIAVHGGYLYYSSNDAVYRMARAEGELVPSGQPELVVSGLPDKRQHAAKMFTFDEDGMLYVEVGSPSNALGDPDRARGARGLSEARVQAFLSEHGGIWKFDPSQAPQTQADGVHWSTGHRHVLSLVWHPVADQLFMAQNGRDVLDVVRPDIFNAAYNAEHVAEEFHAVPQGANFGWPYTYYSPIEHKRLMSPEYGGDGQKGPAAGTYPDPVIAFPAHWAPMQMAYYGAEQFPAKYRGGIFLAFHGSWNRPVQKGYNVCFIPFDDDGKPTGEWSIFADDFMGKDEIRSPRDAKYRPMGLAVGPDGSLYIGSDQGDRVWRVFYTGE</sequence>
<dbReference type="Pfam" id="PF22807">
    <property type="entry name" value="TrAA12"/>
    <property type="match status" value="1"/>
</dbReference>
<feature type="signal peptide" evidence="1">
    <location>
        <begin position="1"/>
        <end position="24"/>
    </location>
</feature>
<dbReference type="PANTHER" id="PTHR19328">
    <property type="entry name" value="HEDGEHOG-INTERACTING PROTEIN"/>
    <property type="match status" value="1"/>
</dbReference>
<accession>A0ABZ1C8D4</accession>
<dbReference type="InterPro" id="IPR054539">
    <property type="entry name" value="Beta-prop_PDH"/>
</dbReference>
<feature type="chain" id="PRO_5046331214" evidence="1">
    <location>
        <begin position="25"/>
        <end position="422"/>
    </location>
</feature>
<feature type="domain" description="Pyrroloquinoline quinone-dependent pyranose dehydrogenase beta-propeller" evidence="2">
    <location>
        <begin position="37"/>
        <end position="415"/>
    </location>
</feature>
<protein>
    <submittedName>
        <fullName evidence="3">PQQ-dependent sugar dehydrogenase</fullName>
    </submittedName>
</protein>
<proteinExistence type="predicted"/>
<dbReference type="Proteomes" id="UP000738431">
    <property type="component" value="Chromosome"/>
</dbReference>
<dbReference type="PANTHER" id="PTHR19328:SF53">
    <property type="entry name" value="MEMBRANE PROTEIN"/>
    <property type="match status" value="1"/>
</dbReference>
<name>A0ABZ1C8D4_9BACT</name>
<evidence type="ECO:0000259" key="2">
    <source>
        <dbReference type="Pfam" id="PF22807"/>
    </source>
</evidence>
<dbReference type="InterPro" id="IPR011041">
    <property type="entry name" value="Quinoprot_gluc/sorb_DH_b-prop"/>
</dbReference>
<dbReference type="RefSeq" id="WP_221030305.1">
    <property type="nucleotide sequence ID" value="NZ_CP139781.1"/>
</dbReference>